<sequence>MSLPVVRAYTARFSGALTAVSLDRLREVAGLQARGRLDDDRSEEFGVRRLRDTPGTPVVLRLYREDERWSFILTYQGDPPAAGEVAAVRDRVRAAVAAAGVVLDHES</sequence>
<organism evidence="1 2">
    <name type="scientific">Kribbella koreensis</name>
    <dbReference type="NCBI Taxonomy" id="57909"/>
    <lineage>
        <taxon>Bacteria</taxon>
        <taxon>Bacillati</taxon>
        <taxon>Actinomycetota</taxon>
        <taxon>Actinomycetes</taxon>
        <taxon>Propionibacteriales</taxon>
        <taxon>Kribbellaceae</taxon>
        <taxon>Kribbella</taxon>
    </lineage>
</organism>
<evidence type="ECO:0000313" key="2">
    <source>
        <dbReference type="Proteomes" id="UP001500542"/>
    </source>
</evidence>
<reference evidence="2" key="1">
    <citation type="journal article" date="2019" name="Int. J. Syst. Evol. Microbiol.">
        <title>The Global Catalogue of Microorganisms (GCM) 10K type strain sequencing project: providing services to taxonomists for standard genome sequencing and annotation.</title>
        <authorList>
            <consortium name="The Broad Institute Genomics Platform"/>
            <consortium name="The Broad Institute Genome Sequencing Center for Infectious Disease"/>
            <person name="Wu L."/>
            <person name="Ma J."/>
        </authorList>
    </citation>
    <scope>NUCLEOTIDE SEQUENCE [LARGE SCALE GENOMIC DNA]</scope>
    <source>
        <strain evidence="2">JCM 10977</strain>
    </source>
</reference>
<dbReference type="RefSeq" id="WP_343978256.1">
    <property type="nucleotide sequence ID" value="NZ_BAAAHK010000017.1"/>
</dbReference>
<name>A0ABP4BWX9_9ACTN</name>
<keyword evidence="2" id="KW-1185">Reference proteome</keyword>
<comment type="caution">
    <text evidence="1">The sequence shown here is derived from an EMBL/GenBank/DDBJ whole genome shotgun (WGS) entry which is preliminary data.</text>
</comment>
<proteinExistence type="predicted"/>
<gene>
    <name evidence="1" type="ORF">GCM10009554_62240</name>
</gene>
<protein>
    <submittedName>
        <fullName evidence="1">Uncharacterized protein</fullName>
    </submittedName>
</protein>
<evidence type="ECO:0000313" key="1">
    <source>
        <dbReference type="EMBL" id="GAA0955144.1"/>
    </source>
</evidence>
<dbReference type="Proteomes" id="UP001500542">
    <property type="component" value="Unassembled WGS sequence"/>
</dbReference>
<dbReference type="EMBL" id="BAAAHK010000017">
    <property type="protein sequence ID" value="GAA0955144.1"/>
    <property type="molecule type" value="Genomic_DNA"/>
</dbReference>
<accession>A0ABP4BWX9</accession>